<feature type="chain" id="PRO_5015347471" evidence="9">
    <location>
        <begin position="19"/>
        <end position="614"/>
    </location>
</feature>
<dbReference type="Proteomes" id="UP000241890">
    <property type="component" value="Unassembled WGS sequence"/>
</dbReference>
<keyword evidence="5" id="KW-0411">Iron-sulfur</keyword>
<dbReference type="Pfam" id="PF09243">
    <property type="entry name" value="Rsm22"/>
    <property type="match status" value="2"/>
</dbReference>
<feature type="region of interest" description="Disordered" evidence="8">
    <location>
        <begin position="469"/>
        <end position="535"/>
    </location>
</feature>
<comment type="function">
    <text evidence="7">Mitochondrial ribosome (mitoribosome) assembly factor. Binds at the interface of the head and body domains of the mitochondrial small ribosomal subunit (mt-SSU), occluding the mRNA channel and preventing compaction of the head domain towards the body. Probable inactive methyltransferase: retains the characteristic folding and ability to bind S-adenosyl-L-methionine, but it probably lost its methyltransferase activity.</text>
</comment>
<keyword evidence="3" id="KW-0809">Transit peptide</keyword>
<keyword evidence="10" id="KW-0489">Methyltransferase</keyword>
<feature type="compositionally biased region" description="Acidic residues" evidence="8">
    <location>
        <begin position="580"/>
        <end position="598"/>
    </location>
</feature>
<evidence type="ECO:0000256" key="9">
    <source>
        <dbReference type="SAM" id="SignalP"/>
    </source>
</evidence>
<evidence type="ECO:0000313" key="11">
    <source>
        <dbReference type="Proteomes" id="UP000241890"/>
    </source>
</evidence>
<organism evidence="10 11">
    <name type="scientific">Hondaea fermentalgiana</name>
    <dbReference type="NCBI Taxonomy" id="2315210"/>
    <lineage>
        <taxon>Eukaryota</taxon>
        <taxon>Sar</taxon>
        <taxon>Stramenopiles</taxon>
        <taxon>Bigyra</taxon>
        <taxon>Labyrinthulomycetes</taxon>
        <taxon>Thraustochytrida</taxon>
        <taxon>Thraustochytriidae</taxon>
        <taxon>Hondaea</taxon>
    </lineage>
</organism>
<dbReference type="GO" id="GO:0032259">
    <property type="term" value="P:methylation"/>
    <property type="evidence" value="ECO:0007669"/>
    <property type="project" value="UniProtKB-KW"/>
</dbReference>
<feature type="region of interest" description="Disordered" evidence="8">
    <location>
        <begin position="254"/>
        <end position="281"/>
    </location>
</feature>
<evidence type="ECO:0000256" key="4">
    <source>
        <dbReference type="ARBA" id="ARBA00023004"/>
    </source>
</evidence>
<gene>
    <name evidence="10" type="ORF">FCC1311_036272</name>
</gene>
<reference evidence="10 11" key="1">
    <citation type="submission" date="2017-12" db="EMBL/GenBank/DDBJ databases">
        <title>Sequencing, de novo assembly and annotation of complete genome of a new Thraustochytrid species, strain FCC1311.</title>
        <authorList>
            <person name="Sedici K."/>
            <person name="Godart F."/>
            <person name="Aiese Cigliano R."/>
            <person name="Sanseverino W."/>
            <person name="Barakat M."/>
            <person name="Ortet P."/>
            <person name="Marechal E."/>
            <person name="Cagnac O."/>
            <person name="Amato A."/>
        </authorList>
    </citation>
    <scope>NUCLEOTIDE SEQUENCE [LARGE SCALE GENOMIC DNA]</scope>
</reference>
<feature type="compositionally biased region" description="Acidic residues" evidence="8">
    <location>
        <begin position="525"/>
        <end position="535"/>
    </location>
</feature>
<dbReference type="InterPro" id="IPR029063">
    <property type="entry name" value="SAM-dependent_MTases_sf"/>
</dbReference>
<keyword evidence="4" id="KW-0408">Iron</keyword>
<feature type="compositionally biased region" description="Acidic residues" evidence="8">
    <location>
        <begin position="169"/>
        <end position="180"/>
    </location>
</feature>
<dbReference type="GO" id="GO:0046872">
    <property type="term" value="F:metal ion binding"/>
    <property type="evidence" value="ECO:0007669"/>
    <property type="project" value="UniProtKB-KW"/>
</dbReference>
<evidence type="ECO:0000256" key="8">
    <source>
        <dbReference type="SAM" id="MobiDB-lite"/>
    </source>
</evidence>
<dbReference type="GO" id="GO:0051536">
    <property type="term" value="F:iron-sulfur cluster binding"/>
    <property type="evidence" value="ECO:0007669"/>
    <property type="project" value="UniProtKB-KW"/>
</dbReference>
<keyword evidence="11" id="KW-1185">Reference proteome</keyword>
<dbReference type="OrthoDB" id="421327at2759"/>
<feature type="region of interest" description="Disordered" evidence="8">
    <location>
        <begin position="564"/>
        <end position="614"/>
    </location>
</feature>
<dbReference type="InParanoid" id="A0A2R5GA01"/>
<evidence type="ECO:0000256" key="1">
    <source>
        <dbReference type="ARBA" id="ARBA00004173"/>
    </source>
</evidence>
<dbReference type="PANTHER" id="PTHR13184">
    <property type="entry name" value="37S RIBOSOMAL PROTEIN S22"/>
    <property type="match status" value="1"/>
</dbReference>
<dbReference type="Gene3D" id="3.40.50.150">
    <property type="entry name" value="Vaccinia Virus protein VP39"/>
    <property type="match status" value="1"/>
</dbReference>
<dbReference type="PANTHER" id="PTHR13184:SF5">
    <property type="entry name" value="METHYLTRANSFERASE-LIKE PROTEIN 17, MITOCHONDRIAL"/>
    <property type="match status" value="1"/>
</dbReference>
<dbReference type="GO" id="GO:0005763">
    <property type="term" value="C:mitochondrial small ribosomal subunit"/>
    <property type="evidence" value="ECO:0007669"/>
    <property type="project" value="TreeGrafter"/>
</dbReference>
<dbReference type="InterPro" id="IPR052571">
    <property type="entry name" value="Mt_RNA_Methyltransferase"/>
</dbReference>
<keyword evidence="9" id="KW-0732">Signal</keyword>
<keyword evidence="10" id="KW-0808">Transferase</keyword>
<feature type="signal peptide" evidence="9">
    <location>
        <begin position="1"/>
        <end position="18"/>
    </location>
</feature>
<proteinExistence type="predicted"/>
<dbReference type="SUPFAM" id="SSF53335">
    <property type="entry name" value="S-adenosyl-L-methionine-dependent methyltransferases"/>
    <property type="match status" value="1"/>
</dbReference>
<keyword evidence="2" id="KW-0479">Metal-binding</keyword>
<dbReference type="GO" id="GO:0008168">
    <property type="term" value="F:methyltransferase activity"/>
    <property type="evidence" value="ECO:0007669"/>
    <property type="project" value="UniProtKB-KW"/>
</dbReference>
<dbReference type="GO" id="GO:0006412">
    <property type="term" value="P:translation"/>
    <property type="evidence" value="ECO:0007669"/>
    <property type="project" value="InterPro"/>
</dbReference>
<evidence type="ECO:0000256" key="2">
    <source>
        <dbReference type="ARBA" id="ARBA00022723"/>
    </source>
</evidence>
<protein>
    <submittedName>
        <fullName evidence="10">Methyltransferase-like protein 17, mitochondrial</fullName>
    </submittedName>
</protein>
<name>A0A2R5GA01_9STRA</name>
<dbReference type="InterPro" id="IPR015324">
    <property type="entry name" value="Ribosomal_Rsm22-like"/>
</dbReference>
<evidence type="ECO:0000256" key="5">
    <source>
        <dbReference type="ARBA" id="ARBA00023014"/>
    </source>
</evidence>
<dbReference type="EMBL" id="BEYU01000030">
    <property type="protein sequence ID" value="GBG27405.1"/>
    <property type="molecule type" value="Genomic_DNA"/>
</dbReference>
<keyword evidence="6" id="KW-0496">Mitochondrion</keyword>
<accession>A0A2R5GA01</accession>
<comment type="subcellular location">
    <subcellularLocation>
        <location evidence="1">Mitochondrion</location>
    </subcellularLocation>
</comment>
<evidence type="ECO:0000256" key="7">
    <source>
        <dbReference type="ARBA" id="ARBA00045681"/>
    </source>
</evidence>
<feature type="region of interest" description="Disordered" evidence="8">
    <location>
        <begin position="165"/>
        <end position="189"/>
    </location>
</feature>
<comment type="caution">
    <text evidence="10">The sequence shown here is derived from an EMBL/GenBank/DDBJ whole genome shotgun (WGS) entry which is preliminary data.</text>
</comment>
<dbReference type="AlphaFoldDB" id="A0A2R5GA01"/>
<dbReference type="GO" id="GO:0003735">
    <property type="term" value="F:structural constituent of ribosome"/>
    <property type="evidence" value="ECO:0007669"/>
    <property type="project" value="TreeGrafter"/>
</dbReference>
<evidence type="ECO:0000256" key="6">
    <source>
        <dbReference type="ARBA" id="ARBA00023128"/>
    </source>
</evidence>
<sequence length="614" mass="68595">MIVPLLVLVLVLEMTVSAMGYLKPGAVYQPHFFKSTSEALGFSLSDKVATEAYGAQLDRTQLKRLEKRSKIRIKQARVLPKRVTDQLPKILKGRTLPQLATYYERLHARRVARLHHFKNGEPAKPILYSWKESLAYLSFDLTHSYGLSQRIIEDSLARADWSLVSTRNDDDDDDDDENNDSGEPVMRSMLDFGSGAGSSVLAARDTDALRTTLDEATLIDPSRSMWEIAQTLIEPPPDLRRPIEDILSDYRNAKIIDPTDGNGSEGEGADNNGEAPKRRPNLSLLWSPSLPEMVQGLNSEDYPQYDLVTAMFSFSELPSDQARAVALAYLWKLVKPGGVLIIAEHSDIGSRNIVLDARELLIEQTTLSRAATRVLAMDPFRGSRPRIIAPCPHSMTCPMANGSTPSGRYDRGCFFTQNIMRTITKPSRKGQGVGRKTSFFNYAYFAAQKIPVQEDYYDDDDQEAEEEEVEASGENVVGGKAETESEDQSYQSEMSPYEEYLQSVRESETPTTSTKQFDSKRVDTEVEAETGTLEEELSDVQAARVLRHPLIRKGHVTLDLCQADGEVSRVTLSKSKGGLEADDDDDEEDGDDDDELDGENDRRKGTAQSWSKKR</sequence>
<evidence type="ECO:0000256" key="3">
    <source>
        <dbReference type="ARBA" id="ARBA00022946"/>
    </source>
</evidence>
<evidence type="ECO:0000313" key="10">
    <source>
        <dbReference type="EMBL" id="GBG27405.1"/>
    </source>
</evidence>